<accession>A0AAW6SPL0</accession>
<gene>
    <name evidence="1" type="ORF">P5X88_07045</name>
</gene>
<dbReference type="AlphaFoldDB" id="A0AAW6SPL0"/>
<sequence>MPLFQTDSRNKAFIITIEGFAEVDRAADFVGKLKNEVLTIDVNNYTLIADGTHLKTFKPEILPLLEKSYALYMSLGFKKVLVVNPQRVTPRLQVKRVAKNVQFTGEFIPSLQEALHISANL</sequence>
<evidence type="ECO:0000313" key="1">
    <source>
        <dbReference type="EMBL" id="MDH5160689.1"/>
    </source>
</evidence>
<dbReference type="RefSeq" id="WP_251338867.1">
    <property type="nucleotide sequence ID" value="NZ_JAMATW010000004.1"/>
</dbReference>
<proteinExistence type="predicted"/>
<reference evidence="1" key="1">
    <citation type="submission" date="2023-03" db="EMBL/GenBank/DDBJ databases">
        <title>Bacterial isolates from washroom surfaces on a university campus.</title>
        <authorList>
            <person name="Holman D.B."/>
            <person name="Gzyl K.E."/>
            <person name="Taheri A.E."/>
        </authorList>
    </citation>
    <scope>NUCLEOTIDE SEQUENCE</scope>
    <source>
        <strain evidence="1">RD03</strain>
    </source>
</reference>
<dbReference type="Proteomes" id="UP001159179">
    <property type="component" value="Unassembled WGS sequence"/>
</dbReference>
<evidence type="ECO:0008006" key="3">
    <source>
        <dbReference type="Google" id="ProtNLM"/>
    </source>
</evidence>
<evidence type="ECO:0000313" key="2">
    <source>
        <dbReference type="Proteomes" id="UP001159179"/>
    </source>
</evidence>
<protein>
    <recommendedName>
        <fullName evidence="3">STAS domain-containing protein</fullName>
    </recommendedName>
</protein>
<comment type="caution">
    <text evidence="1">The sequence shown here is derived from an EMBL/GenBank/DDBJ whole genome shotgun (WGS) entry which is preliminary data.</text>
</comment>
<dbReference type="EMBL" id="JAROYP010000003">
    <property type="protein sequence ID" value="MDH5160689.1"/>
    <property type="molecule type" value="Genomic_DNA"/>
</dbReference>
<organism evidence="1 2">
    <name type="scientific">Heyndrickxia oleronia</name>
    <dbReference type="NCBI Taxonomy" id="38875"/>
    <lineage>
        <taxon>Bacteria</taxon>
        <taxon>Bacillati</taxon>
        <taxon>Bacillota</taxon>
        <taxon>Bacilli</taxon>
        <taxon>Bacillales</taxon>
        <taxon>Bacillaceae</taxon>
        <taxon>Heyndrickxia</taxon>
    </lineage>
</organism>
<name>A0AAW6SPL0_9BACI</name>